<evidence type="ECO:0000313" key="2">
    <source>
        <dbReference type="Proteomes" id="UP000821866"/>
    </source>
</evidence>
<proteinExistence type="predicted"/>
<name>A0A9J6F1E0_RHIMP</name>
<sequence length="232" mass="25962">MTVPVSKERQGHALNHLLQIWNMTTKLLLGADGKRMQQDAEESPLLKLSVIWQNGLVGNYAVEENDPKPFDVDQPFIELYLRSVEALRSRKLNESVRSLSFVERVGKGTGLLTLRNAPSRCDDSRSDESVFVPTSALFEPFLALDNDFFTLGALGQFLSRGIWQLLLDDHKNGVACGKALALVDVCRPGASEGVMPSTKDDLLSTHLPSIVGLKTAYAAYRRRRQRKFHRRP</sequence>
<accession>A0A9J6F1E0</accession>
<dbReference type="AlphaFoldDB" id="A0A9J6F1E0"/>
<reference evidence="1" key="2">
    <citation type="submission" date="2021-09" db="EMBL/GenBank/DDBJ databases">
        <authorList>
            <person name="Jia N."/>
            <person name="Wang J."/>
            <person name="Shi W."/>
            <person name="Du L."/>
            <person name="Sun Y."/>
            <person name="Zhan W."/>
            <person name="Jiang J."/>
            <person name="Wang Q."/>
            <person name="Zhang B."/>
            <person name="Ji P."/>
            <person name="Sakyi L.B."/>
            <person name="Cui X."/>
            <person name="Yuan T."/>
            <person name="Jiang B."/>
            <person name="Yang W."/>
            <person name="Lam T.T.-Y."/>
            <person name="Chang Q."/>
            <person name="Ding S."/>
            <person name="Wang X."/>
            <person name="Zhu J."/>
            <person name="Ruan X."/>
            <person name="Zhao L."/>
            <person name="Wei J."/>
            <person name="Que T."/>
            <person name="Du C."/>
            <person name="Cheng J."/>
            <person name="Dai P."/>
            <person name="Han X."/>
            <person name="Huang E."/>
            <person name="Gao Y."/>
            <person name="Liu J."/>
            <person name="Shao H."/>
            <person name="Ye R."/>
            <person name="Li L."/>
            <person name="Wei W."/>
            <person name="Wang X."/>
            <person name="Wang C."/>
            <person name="Huo Q."/>
            <person name="Li W."/>
            <person name="Guo W."/>
            <person name="Chen H."/>
            <person name="Chen S."/>
            <person name="Zhou L."/>
            <person name="Zhou L."/>
            <person name="Ni X."/>
            <person name="Tian J."/>
            <person name="Zhou Y."/>
            <person name="Sheng Y."/>
            <person name="Liu T."/>
            <person name="Pan Y."/>
            <person name="Xia L."/>
            <person name="Li J."/>
            <person name="Zhao F."/>
            <person name="Cao W."/>
        </authorList>
    </citation>
    <scope>NUCLEOTIDE SEQUENCE</scope>
    <source>
        <strain evidence="1">Rmic-2018</strain>
        <tissue evidence="1">Larvae</tissue>
    </source>
</reference>
<organism evidence="1 2">
    <name type="scientific">Rhipicephalus microplus</name>
    <name type="common">Cattle tick</name>
    <name type="synonym">Boophilus microplus</name>
    <dbReference type="NCBI Taxonomy" id="6941"/>
    <lineage>
        <taxon>Eukaryota</taxon>
        <taxon>Metazoa</taxon>
        <taxon>Ecdysozoa</taxon>
        <taxon>Arthropoda</taxon>
        <taxon>Chelicerata</taxon>
        <taxon>Arachnida</taxon>
        <taxon>Acari</taxon>
        <taxon>Parasitiformes</taxon>
        <taxon>Ixodida</taxon>
        <taxon>Ixodoidea</taxon>
        <taxon>Ixodidae</taxon>
        <taxon>Rhipicephalinae</taxon>
        <taxon>Rhipicephalus</taxon>
        <taxon>Boophilus</taxon>
    </lineage>
</organism>
<protein>
    <submittedName>
        <fullName evidence="1">Uncharacterized protein</fullName>
    </submittedName>
</protein>
<reference evidence="1" key="1">
    <citation type="journal article" date="2020" name="Cell">
        <title>Large-Scale Comparative Analyses of Tick Genomes Elucidate Their Genetic Diversity and Vector Capacities.</title>
        <authorList>
            <consortium name="Tick Genome and Microbiome Consortium (TIGMIC)"/>
            <person name="Jia N."/>
            <person name="Wang J."/>
            <person name="Shi W."/>
            <person name="Du L."/>
            <person name="Sun Y."/>
            <person name="Zhan W."/>
            <person name="Jiang J.F."/>
            <person name="Wang Q."/>
            <person name="Zhang B."/>
            <person name="Ji P."/>
            <person name="Bell-Sakyi L."/>
            <person name="Cui X.M."/>
            <person name="Yuan T.T."/>
            <person name="Jiang B.G."/>
            <person name="Yang W.F."/>
            <person name="Lam T.T."/>
            <person name="Chang Q.C."/>
            <person name="Ding S.J."/>
            <person name="Wang X.J."/>
            <person name="Zhu J.G."/>
            <person name="Ruan X.D."/>
            <person name="Zhao L."/>
            <person name="Wei J.T."/>
            <person name="Ye R.Z."/>
            <person name="Que T.C."/>
            <person name="Du C.H."/>
            <person name="Zhou Y.H."/>
            <person name="Cheng J.X."/>
            <person name="Dai P.F."/>
            <person name="Guo W.B."/>
            <person name="Han X.H."/>
            <person name="Huang E.J."/>
            <person name="Li L.F."/>
            <person name="Wei W."/>
            <person name="Gao Y.C."/>
            <person name="Liu J.Z."/>
            <person name="Shao H.Z."/>
            <person name="Wang X."/>
            <person name="Wang C.C."/>
            <person name="Yang T.C."/>
            <person name="Huo Q.B."/>
            <person name="Li W."/>
            <person name="Chen H.Y."/>
            <person name="Chen S.E."/>
            <person name="Zhou L.G."/>
            <person name="Ni X.B."/>
            <person name="Tian J.H."/>
            <person name="Sheng Y."/>
            <person name="Liu T."/>
            <person name="Pan Y.S."/>
            <person name="Xia L.Y."/>
            <person name="Li J."/>
            <person name="Zhao F."/>
            <person name="Cao W.C."/>
        </authorList>
    </citation>
    <scope>NUCLEOTIDE SEQUENCE</scope>
    <source>
        <strain evidence="1">Rmic-2018</strain>
    </source>
</reference>
<dbReference type="EMBL" id="JABSTU010000001">
    <property type="protein sequence ID" value="KAH8040606.1"/>
    <property type="molecule type" value="Genomic_DNA"/>
</dbReference>
<comment type="caution">
    <text evidence="1">The sequence shown here is derived from an EMBL/GenBank/DDBJ whole genome shotgun (WGS) entry which is preliminary data.</text>
</comment>
<dbReference type="Proteomes" id="UP000821866">
    <property type="component" value="Chromosome 1"/>
</dbReference>
<evidence type="ECO:0000313" key="1">
    <source>
        <dbReference type="EMBL" id="KAH8040606.1"/>
    </source>
</evidence>
<gene>
    <name evidence="1" type="ORF">HPB51_011921</name>
</gene>
<keyword evidence="2" id="KW-1185">Reference proteome</keyword>